<evidence type="ECO:0000313" key="1">
    <source>
        <dbReference type="EMBL" id="SDJ74621.1"/>
    </source>
</evidence>
<dbReference type="EMBL" id="FNDX01000023">
    <property type="protein sequence ID" value="SDJ74621.1"/>
    <property type="molecule type" value="Genomic_DNA"/>
</dbReference>
<evidence type="ECO:0000313" key="2">
    <source>
        <dbReference type="Proteomes" id="UP000199050"/>
    </source>
</evidence>
<dbReference type="PANTHER" id="PTHR34655">
    <property type="entry name" value="CONSERVED WITHIN P. AEROPHILUM"/>
    <property type="match status" value="1"/>
</dbReference>
<reference evidence="2" key="1">
    <citation type="submission" date="2016-10" db="EMBL/GenBank/DDBJ databases">
        <authorList>
            <person name="Varghese N."/>
            <person name="Submissions S."/>
        </authorList>
    </citation>
    <scope>NUCLEOTIDE SEQUENCE [LARGE SCALE GENOMIC DNA]</scope>
    <source>
        <strain evidence="2">CGMCC 1.11012</strain>
    </source>
</reference>
<dbReference type="AlphaFoldDB" id="A0A1G8W8K1"/>
<dbReference type="Pfam" id="PF13686">
    <property type="entry name" value="DrsE_2"/>
    <property type="match status" value="1"/>
</dbReference>
<accession>A0A1G8W8K1</accession>
<dbReference type="STRING" id="1174501.SAMN05216192_12339"/>
<dbReference type="Proteomes" id="UP000199050">
    <property type="component" value="Unassembled WGS sequence"/>
</dbReference>
<dbReference type="SUPFAM" id="SSF75169">
    <property type="entry name" value="DsrEFH-like"/>
    <property type="match status" value="1"/>
</dbReference>
<gene>
    <name evidence="1" type="ORF">SAMN05216192_12339</name>
</gene>
<keyword evidence="2" id="KW-1185">Reference proteome</keyword>
<name>A0A1G8W8K1_9BACL</name>
<protein>
    <submittedName>
        <fullName evidence="1">Peroxiredoxin family protein</fullName>
    </submittedName>
</protein>
<organism evidence="1 2">
    <name type="scientific">Paenibacillus typhae</name>
    <dbReference type="NCBI Taxonomy" id="1174501"/>
    <lineage>
        <taxon>Bacteria</taxon>
        <taxon>Bacillati</taxon>
        <taxon>Bacillota</taxon>
        <taxon>Bacilli</taxon>
        <taxon>Bacillales</taxon>
        <taxon>Paenibacillaceae</taxon>
        <taxon>Paenibacillus</taxon>
    </lineage>
</organism>
<sequence>MTCAARLRASLLTGTALKGNYCHALQAPNRGLFFVAAYTRGNGGAYKYIFVTAGIHRSRCKHTNRILKWRRYTKMDKKLNLLMFSGEYDKAMAGLILANAARDIEVEVTMFFAFWGLFLVRDPEKMTLEDKTVYEKLMDVFTPKGPQQLPLSHMNFSGLGRMMLEEMMEDNNAPKLIHFLKGARKKNIKFYACKLSVEIMGFKPEELLPEVEIMDASAYLKDALESDMQLFI</sequence>
<dbReference type="InterPro" id="IPR027396">
    <property type="entry name" value="DsrEFH-like"/>
</dbReference>
<dbReference type="PANTHER" id="PTHR34655:SF2">
    <property type="entry name" value="PEROXIREDOXIN FAMILY PROTEIN"/>
    <property type="match status" value="1"/>
</dbReference>
<dbReference type="InterPro" id="IPR032836">
    <property type="entry name" value="DsrE2-like"/>
</dbReference>
<dbReference type="Gene3D" id="3.40.1260.10">
    <property type="entry name" value="DsrEFH-like"/>
    <property type="match status" value="1"/>
</dbReference>
<proteinExistence type="predicted"/>